<evidence type="ECO:0000313" key="3">
    <source>
        <dbReference type="Proteomes" id="UP000004535"/>
    </source>
</evidence>
<dbReference type="AlphaFoldDB" id="B9BN12"/>
<feature type="region of interest" description="Disordered" evidence="1">
    <location>
        <begin position="29"/>
        <end position="55"/>
    </location>
</feature>
<reference evidence="2 3" key="1">
    <citation type="journal article" date="2012" name="J. Bacteriol.">
        <title>Draft Genome Sequence Determination for Cystic Fibrosis and Chronic Granulomatous Disease Burkholderia multivorans Isolates.</title>
        <authorList>
            <person name="Varga J.J."/>
            <person name="Losada L."/>
            <person name="Zelazny A.M."/>
            <person name="Brinkac L."/>
            <person name="Harkins D."/>
            <person name="Radune D."/>
            <person name="Hostetler J."/>
            <person name="Sampaio E.P."/>
            <person name="Ronning C.M."/>
            <person name="Nierman W.C."/>
            <person name="Greenberg D.E."/>
            <person name="Holland S.M."/>
            <person name="Goldberg J.B."/>
        </authorList>
    </citation>
    <scope>NUCLEOTIDE SEQUENCE [LARGE SCALE GENOMIC DNA]</scope>
    <source>
        <strain evidence="2 3">CGD2</strain>
    </source>
</reference>
<dbReference type="EMBL" id="ACFC01000003">
    <property type="protein sequence ID" value="EEE08022.1"/>
    <property type="molecule type" value="Genomic_DNA"/>
</dbReference>
<proteinExistence type="predicted"/>
<sequence length="55" mass="6069">MSGQLLSQIGHWYDDRLLRGFLTGYNARDAVPLGGDAARGPDARLSGLKERRSRP</sequence>
<protein>
    <submittedName>
        <fullName evidence="2">Uncharacterized protein</fullName>
    </submittedName>
</protein>
<organism evidence="2 3">
    <name type="scientific">Burkholderia multivorans CGD2</name>
    <dbReference type="NCBI Taxonomy" id="513052"/>
    <lineage>
        <taxon>Bacteria</taxon>
        <taxon>Pseudomonadati</taxon>
        <taxon>Pseudomonadota</taxon>
        <taxon>Betaproteobacteria</taxon>
        <taxon>Burkholderiales</taxon>
        <taxon>Burkholderiaceae</taxon>
        <taxon>Burkholderia</taxon>
        <taxon>Burkholderia cepacia complex</taxon>
    </lineage>
</organism>
<evidence type="ECO:0000256" key="1">
    <source>
        <dbReference type="SAM" id="MobiDB-lite"/>
    </source>
</evidence>
<accession>B9BN12</accession>
<name>B9BN12_9BURK</name>
<feature type="compositionally biased region" description="Basic and acidic residues" evidence="1">
    <location>
        <begin position="39"/>
        <end position="55"/>
    </location>
</feature>
<evidence type="ECO:0000313" key="2">
    <source>
        <dbReference type="EMBL" id="EEE08022.1"/>
    </source>
</evidence>
<dbReference type="Proteomes" id="UP000004535">
    <property type="component" value="Unassembled WGS sequence"/>
</dbReference>
<gene>
    <name evidence="2" type="ORF">BURMUCGD2_2239</name>
</gene>
<comment type="caution">
    <text evidence="2">The sequence shown here is derived from an EMBL/GenBank/DDBJ whole genome shotgun (WGS) entry which is preliminary data.</text>
</comment>